<protein>
    <submittedName>
        <fullName evidence="1">Uncharacterized protein</fullName>
    </submittedName>
</protein>
<accession>A0A5J4P593</accession>
<reference evidence="1" key="1">
    <citation type="submission" date="2019-03" db="EMBL/GenBank/DDBJ databases">
        <title>Single cell metagenomics reveals metabolic interactions within the superorganism composed of flagellate Streblomastix strix and complex community of Bacteroidetes bacteria on its surface.</title>
        <authorList>
            <person name="Treitli S.C."/>
            <person name="Kolisko M."/>
            <person name="Husnik F."/>
            <person name="Keeling P."/>
            <person name="Hampl V."/>
        </authorList>
    </citation>
    <scope>NUCLEOTIDE SEQUENCE</scope>
    <source>
        <strain evidence="1">STM</strain>
    </source>
</reference>
<dbReference type="AlphaFoldDB" id="A0A5J4P593"/>
<evidence type="ECO:0000313" key="1">
    <source>
        <dbReference type="EMBL" id="KAA6304556.1"/>
    </source>
</evidence>
<organism evidence="1">
    <name type="scientific">termite gut metagenome</name>
    <dbReference type="NCBI Taxonomy" id="433724"/>
    <lineage>
        <taxon>unclassified sequences</taxon>
        <taxon>metagenomes</taxon>
        <taxon>organismal metagenomes</taxon>
    </lineage>
</organism>
<gene>
    <name evidence="1" type="ORF">EZS27_043796</name>
</gene>
<sequence length="114" mass="13185">GFQRVFRLDGIRVSSIGVSIRRIEYIYSFNRIIHAYNIVENIWNIHTPSTDRGITINGVKKQIKALPTLEKGFFRAIDCDASVCTWCVYIPYIFDNVVCMNYPVEAIYIFNPSD</sequence>
<dbReference type="EMBL" id="SNRY01011416">
    <property type="protein sequence ID" value="KAA6304556.1"/>
    <property type="molecule type" value="Genomic_DNA"/>
</dbReference>
<name>A0A5J4P593_9ZZZZ</name>
<comment type="caution">
    <text evidence="1">The sequence shown here is derived from an EMBL/GenBank/DDBJ whole genome shotgun (WGS) entry which is preliminary data.</text>
</comment>
<proteinExistence type="predicted"/>
<feature type="non-terminal residue" evidence="1">
    <location>
        <position position="1"/>
    </location>
</feature>